<protein>
    <submittedName>
        <fullName evidence="3">Uncharacterized protein</fullName>
    </submittedName>
</protein>
<feature type="compositionally biased region" description="Low complexity" evidence="1">
    <location>
        <begin position="150"/>
        <end position="169"/>
    </location>
</feature>
<gene>
    <name evidence="3" type="ORF">NA57DRAFT_78316</name>
</gene>
<feature type="compositionally biased region" description="Low complexity" evidence="1">
    <location>
        <begin position="213"/>
        <end position="222"/>
    </location>
</feature>
<reference evidence="3" key="1">
    <citation type="journal article" date="2020" name="Stud. Mycol.">
        <title>101 Dothideomycetes genomes: a test case for predicting lifestyles and emergence of pathogens.</title>
        <authorList>
            <person name="Haridas S."/>
            <person name="Albert R."/>
            <person name="Binder M."/>
            <person name="Bloem J."/>
            <person name="Labutti K."/>
            <person name="Salamov A."/>
            <person name="Andreopoulos B."/>
            <person name="Baker S."/>
            <person name="Barry K."/>
            <person name="Bills G."/>
            <person name="Bluhm B."/>
            <person name="Cannon C."/>
            <person name="Castanera R."/>
            <person name="Culley D."/>
            <person name="Daum C."/>
            <person name="Ezra D."/>
            <person name="Gonzalez J."/>
            <person name="Henrissat B."/>
            <person name="Kuo A."/>
            <person name="Liang C."/>
            <person name="Lipzen A."/>
            <person name="Lutzoni F."/>
            <person name="Magnuson J."/>
            <person name="Mondo S."/>
            <person name="Nolan M."/>
            <person name="Ohm R."/>
            <person name="Pangilinan J."/>
            <person name="Park H.-J."/>
            <person name="Ramirez L."/>
            <person name="Alfaro M."/>
            <person name="Sun H."/>
            <person name="Tritt A."/>
            <person name="Yoshinaga Y."/>
            <person name="Zwiers L.-H."/>
            <person name="Turgeon B."/>
            <person name="Goodwin S."/>
            <person name="Spatafora J."/>
            <person name="Crous P."/>
            <person name="Grigoriev I."/>
        </authorList>
    </citation>
    <scope>NUCLEOTIDE SEQUENCE</scope>
    <source>
        <strain evidence="3">CBS 133067</strain>
    </source>
</reference>
<dbReference type="EMBL" id="ML978129">
    <property type="protein sequence ID" value="KAF2096720.1"/>
    <property type="molecule type" value="Genomic_DNA"/>
</dbReference>
<feature type="region of interest" description="Disordered" evidence="1">
    <location>
        <begin position="213"/>
        <end position="235"/>
    </location>
</feature>
<feature type="compositionally biased region" description="Polar residues" evidence="1">
    <location>
        <begin position="223"/>
        <end position="235"/>
    </location>
</feature>
<comment type="caution">
    <text evidence="3">The sequence shown here is derived from an EMBL/GenBank/DDBJ whole genome shotgun (WGS) entry which is preliminary data.</text>
</comment>
<keyword evidence="2" id="KW-1133">Transmembrane helix</keyword>
<keyword evidence="4" id="KW-1185">Reference proteome</keyword>
<feature type="compositionally biased region" description="Polar residues" evidence="1">
    <location>
        <begin position="124"/>
        <end position="149"/>
    </location>
</feature>
<dbReference type="Proteomes" id="UP000799772">
    <property type="component" value="Unassembled WGS sequence"/>
</dbReference>
<keyword evidence="2" id="KW-0812">Transmembrane</keyword>
<organism evidence="3 4">
    <name type="scientific">Rhizodiscina lignyota</name>
    <dbReference type="NCBI Taxonomy" id="1504668"/>
    <lineage>
        <taxon>Eukaryota</taxon>
        <taxon>Fungi</taxon>
        <taxon>Dikarya</taxon>
        <taxon>Ascomycota</taxon>
        <taxon>Pezizomycotina</taxon>
        <taxon>Dothideomycetes</taxon>
        <taxon>Pleosporomycetidae</taxon>
        <taxon>Aulographales</taxon>
        <taxon>Rhizodiscinaceae</taxon>
        <taxon>Rhizodiscina</taxon>
    </lineage>
</organism>
<keyword evidence="2" id="KW-0472">Membrane</keyword>
<name>A0A9P4ICF8_9PEZI</name>
<feature type="region of interest" description="Disordered" evidence="1">
    <location>
        <begin position="124"/>
        <end position="177"/>
    </location>
</feature>
<accession>A0A9P4ICF8</accession>
<feature type="transmembrane region" description="Helical" evidence="2">
    <location>
        <begin position="180"/>
        <end position="205"/>
    </location>
</feature>
<sequence>MIQSWDTPRILHPDVGEPRSCQEGFYSSSNGLGNCCDLSDCDFITECDAGTAFFASETPYFCGFCGTGTIYNSAGDQNPALMFNCDGDWEATRTVSLPATFNTSVPAASPTDYVVSVNNPAYEQPVGTAQETGVSTRVLSSSFNSQPSESAGTGNSTDASASSSTSQSGPNKTSKSSVNIPLVVGVTVGGVAVLASICLAAFFIFKHHSNKQQTPQAPAAQPFSNQPGNSGNAGIEYSNGTYMNGAASGGHDPNMPMPPNYWQGAGAYVQNQGHPEWKGPYVETTQAPPPTPPYSAYYQPPARSHEVLGSVPQYPSELPAHNQR</sequence>
<evidence type="ECO:0000256" key="1">
    <source>
        <dbReference type="SAM" id="MobiDB-lite"/>
    </source>
</evidence>
<feature type="region of interest" description="Disordered" evidence="1">
    <location>
        <begin position="276"/>
        <end position="324"/>
    </location>
</feature>
<dbReference type="AlphaFoldDB" id="A0A9P4ICF8"/>
<evidence type="ECO:0000256" key="2">
    <source>
        <dbReference type="SAM" id="Phobius"/>
    </source>
</evidence>
<evidence type="ECO:0000313" key="3">
    <source>
        <dbReference type="EMBL" id="KAF2096720.1"/>
    </source>
</evidence>
<dbReference type="OrthoDB" id="3941611at2759"/>
<proteinExistence type="predicted"/>
<evidence type="ECO:0000313" key="4">
    <source>
        <dbReference type="Proteomes" id="UP000799772"/>
    </source>
</evidence>